<organism evidence="4 5">
    <name type="scientific">Pseudobacter ginsenosidimutans</name>
    <dbReference type="NCBI Taxonomy" id="661488"/>
    <lineage>
        <taxon>Bacteria</taxon>
        <taxon>Pseudomonadati</taxon>
        <taxon>Bacteroidota</taxon>
        <taxon>Chitinophagia</taxon>
        <taxon>Chitinophagales</taxon>
        <taxon>Chitinophagaceae</taxon>
        <taxon>Pseudobacter</taxon>
    </lineage>
</organism>
<evidence type="ECO:0000313" key="4">
    <source>
        <dbReference type="EMBL" id="RZS76146.1"/>
    </source>
</evidence>
<evidence type="ECO:0000256" key="1">
    <source>
        <dbReference type="SAM" id="Phobius"/>
    </source>
</evidence>
<keyword evidence="1" id="KW-0812">Transmembrane</keyword>
<dbReference type="Pfam" id="PF16344">
    <property type="entry name" value="FecR_C"/>
    <property type="match status" value="1"/>
</dbReference>
<feature type="domain" description="Protein FecR C-terminal" evidence="3">
    <location>
        <begin position="342"/>
        <end position="408"/>
    </location>
</feature>
<dbReference type="InterPro" id="IPR012373">
    <property type="entry name" value="Ferrdict_sens_TM"/>
</dbReference>
<dbReference type="Gene3D" id="3.55.50.30">
    <property type="match status" value="1"/>
</dbReference>
<reference evidence="4 5" key="1">
    <citation type="submission" date="2019-02" db="EMBL/GenBank/DDBJ databases">
        <title>Genomic Encyclopedia of Type Strains, Phase IV (KMG-IV): sequencing the most valuable type-strain genomes for metagenomic binning, comparative biology and taxonomic classification.</title>
        <authorList>
            <person name="Goeker M."/>
        </authorList>
    </citation>
    <scope>NUCLEOTIDE SEQUENCE [LARGE SCALE GENOMIC DNA]</scope>
    <source>
        <strain evidence="4 5">DSM 18116</strain>
    </source>
</reference>
<keyword evidence="5" id="KW-1185">Reference proteome</keyword>
<evidence type="ECO:0000313" key="5">
    <source>
        <dbReference type="Proteomes" id="UP000293874"/>
    </source>
</evidence>
<dbReference type="GO" id="GO:0016989">
    <property type="term" value="F:sigma factor antagonist activity"/>
    <property type="evidence" value="ECO:0007669"/>
    <property type="project" value="TreeGrafter"/>
</dbReference>
<dbReference type="EMBL" id="SGXA01000001">
    <property type="protein sequence ID" value="RZS76146.1"/>
    <property type="molecule type" value="Genomic_DNA"/>
</dbReference>
<dbReference type="Pfam" id="PF04773">
    <property type="entry name" value="FecR"/>
    <property type="match status" value="1"/>
</dbReference>
<protein>
    <submittedName>
        <fullName evidence="4">FecR family protein</fullName>
    </submittedName>
</protein>
<sequence length="410" mass="45479">MDQHTPSIEWLLGRFFNGTATGSERAALFELLQRPENDAILKQWIEKVEPAKLEEQSFPEGTADAMLQAIFRAGAGPALLQKEEPVVRKIRPLWRWYAAAMVLVLLGAGLWFFWIPEQKNGNGKTASTEKSKQSLQPIQPGTDKAVLILDNGREVELDNKGNQLVDAGSGASVSRNNAMLDYTDLHRTGKLEMPVTYHTLSTPKGGQYQLTLSDGSRVWLNAASAIRFPVSFAATREIEVQGEVYIEVQQDKNKPFIVRTNEAVVQVLGTSININAYTNEEASAVTLVNGSVRVQKGNTQIAGGVVLKPGQQALLYPGLQNRQIQVKAVDVQQQIAWKNGQFSFKSTDIAALMRQMERWYNVDVVYPKGIPADRFTGNIPRSVNLNQFLEILRYSDIKATVEGNSVIIKP</sequence>
<evidence type="ECO:0000259" key="2">
    <source>
        <dbReference type="Pfam" id="PF04773"/>
    </source>
</evidence>
<dbReference type="InterPro" id="IPR006860">
    <property type="entry name" value="FecR"/>
</dbReference>
<keyword evidence="1" id="KW-0472">Membrane</keyword>
<dbReference type="AlphaFoldDB" id="A0A4Q7N538"/>
<dbReference type="PANTHER" id="PTHR30273">
    <property type="entry name" value="PERIPLASMIC SIGNAL SENSOR AND SIGMA FACTOR ACTIVATOR FECR-RELATED"/>
    <property type="match status" value="1"/>
</dbReference>
<dbReference type="Proteomes" id="UP000293874">
    <property type="component" value="Unassembled WGS sequence"/>
</dbReference>
<gene>
    <name evidence="4" type="ORF">EV199_2025</name>
</gene>
<proteinExistence type="predicted"/>
<dbReference type="Gene3D" id="2.60.120.1440">
    <property type="match status" value="1"/>
</dbReference>
<feature type="domain" description="FecR protein" evidence="2">
    <location>
        <begin position="199"/>
        <end position="293"/>
    </location>
</feature>
<dbReference type="RefSeq" id="WP_130540461.1">
    <property type="nucleotide sequence ID" value="NZ_CP042431.1"/>
</dbReference>
<feature type="transmembrane region" description="Helical" evidence="1">
    <location>
        <begin position="96"/>
        <end position="114"/>
    </location>
</feature>
<name>A0A4Q7N538_9BACT</name>
<dbReference type="PANTHER" id="PTHR30273:SF2">
    <property type="entry name" value="PROTEIN FECR"/>
    <property type="match status" value="1"/>
</dbReference>
<keyword evidence="1" id="KW-1133">Transmembrane helix</keyword>
<dbReference type="OrthoDB" id="1523489at2"/>
<evidence type="ECO:0000259" key="3">
    <source>
        <dbReference type="Pfam" id="PF16344"/>
    </source>
</evidence>
<dbReference type="InterPro" id="IPR032508">
    <property type="entry name" value="FecR_C"/>
</dbReference>
<comment type="caution">
    <text evidence="4">The sequence shown here is derived from an EMBL/GenBank/DDBJ whole genome shotgun (WGS) entry which is preliminary data.</text>
</comment>
<accession>A0A4Q7N538</accession>